<evidence type="ECO:0000313" key="3">
    <source>
        <dbReference type="EMBL" id="QGX94578.1"/>
    </source>
</evidence>
<dbReference type="AlphaFoldDB" id="A0A6B9F2V1"/>
<keyword evidence="3" id="KW-0808">Transferase</keyword>
<keyword evidence="4" id="KW-1185">Reference proteome</keyword>
<dbReference type="InterPro" id="IPR028098">
    <property type="entry name" value="Glyco_trans_4-like_N"/>
</dbReference>
<dbReference type="Pfam" id="PF13579">
    <property type="entry name" value="Glyco_trans_4_4"/>
    <property type="match status" value="1"/>
</dbReference>
<name>A0A6B9F2V1_9EURY</name>
<dbReference type="GO" id="GO:0016757">
    <property type="term" value="F:glycosyltransferase activity"/>
    <property type="evidence" value="ECO:0007669"/>
    <property type="project" value="InterPro"/>
</dbReference>
<dbReference type="RefSeq" id="WP_157688855.1">
    <property type="nucleotide sequence ID" value="NZ_CP034345.1"/>
</dbReference>
<organism evidence="3 4">
    <name type="scientific">Haloplanus rallus</name>
    <dbReference type="NCBI Taxonomy" id="1816183"/>
    <lineage>
        <taxon>Archaea</taxon>
        <taxon>Methanobacteriati</taxon>
        <taxon>Methanobacteriota</taxon>
        <taxon>Stenosarchaea group</taxon>
        <taxon>Halobacteria</taxon>
        <taxon>Halobacteriales</taxon>
        <taxon>Haloferacaceae</taxon>
        <taxon>Haloplanus</taxon>
    </lineage>
</organism>
<proteinExistence type="predicted"/>
<dbReference type="PANTHER" id="PTHR45947:SF3">
    <property type="entry name" value="SULFOQUINOVOSYL TRANSFERASE SQD2"/>
    <property type="match status" value="1"/>
</dbReference>
<reference evidence="3 4" key="1">
    <citation type="submission" date="2018-12" db="EMBL/GenBank/DDBJ databases">
        <title>Complete genome sequence of Haloplanus rallus MBLA0036.</title>
        <authorList>
            <person name="Nam Y.-d."/>
            <person name="Kang J."/>
            <person name="Chung W.-H."/>
            <person name="Park Y.S."/>
        </authorList>
    </citation>
    <scope>NUCLEOTIDE SEQUENCE [LARGE SCALE GENOMIC DNA]</scope>
    <source>
        <strain evidence="3 4">MBLA0036</strain>
    </source>
</reference>
<feature type="domain" description="Glycosyltransferase subfamily 4-like N-terminal" evidence="2">
    <location>
        <begin position="19"/>
        <end position="163"/>
    </location>
</feature>
<dbReference type="CDD" id="cd03801">
    <property type="entry name" value="GT4_PimA-like"/>
    <property type="match status" value="1"/>
</dbReference>
<dbReference type="GeneID" id="43369295"/>
<dbReference type="OrthoDB" id="132546at2157"/>
<accession>A0A6B9F2V1</accession>
<dbReference type="InterPro" id="IPR050194">
    <property type="entry name" value="Glycosyltransferase_grp1"/>
</dbReference>
<evidence type="ECO:0000313" key="4">
    <source>
        <dbReference type="Proteomes" id="UP000428325"/>
    </source>
</evidence>
<dbReference type="SUPFAM" id="SSF53756">
    <property type="entry name" value="UDP-Glycosyltransferase/glycogen phosphorylase"/>
    <property type="match status" value="1"/>
</dbReference>
<feature type="domain" description="Glycosyl transferase family 1" evidence="1">
    <location>
        <begin position="177"/>
        <end position="314"/>
    </location>
</feature>
<dbReference type="Proteomes" id="UP000428325">
    <property type="component" value="Chromosome"/>
</dbReference>
<dbReference type="Gene3D" id="3.40.50.2000">
    <property type="entry name" value="Glycogen Phosphorylase B"/>
    <property type="match status" value="2"/>
</dbReference>
<sequence>MHVAFVTMTTAHHVDHWYARRTRAVAERLASRGHEVSVVCTQWWGGDHAAFDFDGVSYRRVTTDRSPSTFVAKLPFVLNGVRPEVIHVATDPALAVPAAKAAGRLRRVPVVAEWWDPPGRGTERSWRRHWAARSPNTLLVPSETVATTARECGAAADAVKVLPDSVDVAGIRDAPVDDRADLVYARRLDEHANVEEFLLALAELRGWEWRAAIIGDGPARADAERMASDLRIDDRVEFLGDLAPAEQVPILKGAHVFAQTATWEPFATDLLRALACGCVGVVEYQADSAAHELVEADPRSSLVTSPQELAEEIVAATETERWTVNEDYAAYDHDAVLDRYVDRYRELVTDYGLF</sequence>
<evidence type="ECO:0000259" key="1">
    <source>
        <dbReference type="Pfam" id="PF00534"/>
    </source>
</evidence>
<dbReference type="InterPro" id="IPR001296">
    <property type="entry name" value="Glyco_trans_1"/>
</dbReference>
<evidence type="ECO:0000259" key="2">
    <source>
        <dbReference type="Pfam" id="PF13579"/>
    </source>
</evidence>
<dbReference type="Pfam" id="PF00534">
    <property type="entry name" value="Glycos_transf_1"/>
    <property type="match status" value="1"/>
</dbReference>
<protein>
    <submittedName>
        <fullName evidence="3">Glycosyltransferase</fullName>
    </submittedName>
</protein>
<dbReference type="EMBL" id="CP034345">
    <property type="protein sequence ID" value="QGX94578.1"/>
    <property type="molecule type" value="Genomic_DNA"/>
</dbReference>
<gene>
    <name evidence="3" type="ORF">EI982_07135</name>
</gene>
<dbReference type="KEGG" id="hra:EI982_07135"/>
<dbReference type="PANTHER" id="PTHR45947">
    <property type="entry name" value="SULFOQUINOVOSYL TRANSFERASE SQD2"/>
    <property type="match status" value="1"/>
</dbReference>